<evidence type="ECO:0008006" key="3">
    <source>
        <dbReference type="Google" id="ProtNLM"/>
    </source>
</evidence>
<comment type="caution">
    <text evidence="1">The sequence shown here is derived from an EMBL/GenBank/DDBJ whole genome shotgun (WGS) entry which is preliminary data.</text>
</comment>
<proteinExistence type="predicted"/>
<name>A0A2P4X418_9STRA</name>
<dbReference type="EMBL" id="NCKW01016901">
    <property type="protein sequence ID" value="POM60288.1"/>
    <property type="molecule type" value="Genomic_DNA"/>
</dbReference>
<sequence length="316" mass="36517">MGDDFVITRVARSKREYVCNEAFGYNFVIPHNLVIKSSAVVEAEKKSSQKSKYINRKKYTGQLEESIEEIIAYFPGGIPHFTRFIFMLLVVLQKKPMLYFVLLNSSGAVYRMLEYYNIVKQYHSWLWVEISANVELFQNETERESIIPDLVGAKYQELASVVIRILQVFGAFDPCSVTAMRWTRSLRQWGVQLPRIRECQEVLPVRCSNFHWGVFVAGIAYYKEIPSVTSYFYEPLCNKSYRETIESTYENTVIRFLTSWHDATIPGGKSCAQVNSISKDSLHLTKATVTCDDVATMCLRIMWVILVRPEVSTREN</sequence>
<keyword evidence="2" id="KW-1185">Reference proteome</keyword>
<protein>
    <recommendedName>
        <fullName evidence="3">Ubiquitin-like protease family profile domain-containing protein</fullName>
    </recommendedName>
</protein>
<reference evidence="1 2" key="1">
    <citation type="journal article" date="2017" name="Genome Biol. Evol.">
        <title>Phytophthora megakarya and P. palmivora, closely related causal agents of cacao black pod rot, underwent increases in genome sizes and gene numbers by different mechanisms.</title>
        <authorList>
            <person name="Ali S.S."/>
            <person name="Shao J."/>
            <person name="Lary D.J."/>
            <person name="Kronmiller B."/>
            <person name="Shen D."/>
            <person name="Strem M.D."/>
            <person name="Amoako-Attah I."/>
            <person name="Akrofi A.Y."/>
            <person name="Begoude B.A."/>
            <person name="Ten Hoopen G.M."/>
            <person name="Coulibaly K."/>
            <person name="Kebe B.I."/>
            <person name="Melnick R.L."/>
            <person name="Guiltinan M.J."/>
            <person name="Tyler B.M."/>
            <person name="Meinhardt L.W."/>
            <person name="Bailey B.A."/>
        </authorList>
    </citation>
    <scope>NUCLEOTIDE SEQUENCE [LARGE SCALE GENOMIC DNA]</scope>
    <source>
        <strain evidence="2">sbr112.9</strain>
    </source>
</reference>
<evidence type="ECO:0000313" key="1">
    <source>
        <dbReference type="EMBL" id="POM60288.1"/>
    </source>
</evidence>
<dbReference type="Proteomes" id="UP000237271">
    <property type="component" value="Unassembled WGS sequence"/>
</dbReference>
<dbReference type="AlphaFoldDB" id="A0A2P4X418"/>
<evidence type="ECO:0000313" key="2">
    <source>
        <dbReference type="Proteomes" id="UP000237271"/>
    </source>
</evidence>
<gene>
    <name evidence="1" type="ORF">PHPALM_30873</name>
</gene>
<accession>A0A2P4X418</accession>
<organism evidence="1 2">
    <name type="scientific">Phytophthora palmivora</name>
    <dbReference type="NCBI Taxonomy" id="4796"/>
    <lineage>
        <taxon>Eukaryota</taxon>
        <taxon>Sar</taxon>
        <taxon>Stramenopiles</taxon>
        <taxon>Oomycota</taxon>
        <taxon>Peronosporomycetes</taxon>
        <taxon>Peronosporales</taxon>
        <taxon>Peronosporaceae</taxon>
        <taxon>Phytophthora</taxon>
    </lineage>
</organism>